<evidence type="ECO:0000256" key="9">
    <source>
        <dbReference type="ARBA" id="ARBA00023136"/>
    </source>
</evidence>
<evidence type="ECO:0000313" key="11">
    <source>
        <dbReference type="EMBL" id="MDM7860020.1"/>
    </source>
</evidence>
<keyword evidence="7 10" id="KW-0249">Electron transport</keyword>
<comment type="subunit">
    <text evidence="10">The complex is composed of six subunits: RnfA, RnfB, RnfC, RnfD, RnfE and RnfG.</text>
</comment>
<feature type="transmembrane region" description="Helical" evidence="10">
    <location>
        <begin position="47"/>
        <end position="64"/>
    </location>
</feature>
<evidence type="ECO:0000256" key="5">
    <source>
        <dbReference type="ARBA" id="ARBA00022692"/>
    </source>
</evidence>
<keyword evidence="2 10" id="KW-0597">Phosphoprotein</keyword>
<evidence type="ECO:0000256" key="3">
    <source>
        <dbReference type="ARBA" id="ARBA00022630"/>
    </source>
</evidence>
<dbReference type="Proteomes" id="UP001234343">
    <property type="component" value="Unassembled WGS sequence"/>
</dbReference>
<evidence type="ECO:0000256" key="7">
    <source>
        <dbReference type="ARBA" id="ARBA00022982"/>
    </source>
</evidence>
<organism evidence="11 12">
    <name type="scientific">Alteromonas arenosi</name>
    <dbReference type="NCBI Taxonomy" id="3055817"/>
    <lineage>
        <taxon>Bacteria</taxon>
        <taxon>Pseudomonadati</taxon>
        <taxon>Pseudomonadota</taxon>
        <taxon>Gammaproteobacteria</taxon>
        <taxon>Alteromonadales</taxon>
        <taxon>Alteromonadaceae</taxon>
        <taxon>Alteromonas/Salinimonas group</taxon>
        <taxon>Alteromonas</taxon>
    </lineage>
</organism>
<reference evidence="11 12" key="1">
    <citation type="submission" date="2023-06" db="EMBL/GenBank/DDBJ databases">
        <title>Alteromonas sp. ASW11-36 isolated from intertidal sand.</title>
        <authorList>
            <person name="Li Y."/>
        </authorList>
    </citation>
    <scope>NUCLEOTIDE SEQUENCE [LARGE SCALE GENOMIC DNA]</scope>
    <source>
        <strain evidence="11 12">ASW11-36</strain>
    </source>
</reference>
<keyword evidence="3 10" id="KW-0285">Flavoprotein</keyword>
<dbReference type="EMBL" id="JAUCBP010000006">
    <property type="protein sequence ID" value="MDM7860020.1"/>
    <property type="molecule type" value="Genomic_DNA"/>
</dbReference>
<feature type="transmembrane region" description="Helical" evidence="10">
    <location>
        <begin position="241"/>
        <end position="261"/>
    </location>
</feature>
<evidence type="ECO:0000256" key="6">
    <source>
        <dbReference type="ARBA" id="ARBA00022967"/>
    </source>
</evidence>
<dbReference type="NCBIfam" id="NF002011">
    <property type="entry name" value="PRK00816.1"/>
    <property type="match status" value="1"/>
</dbReference>
<keyword evidence="12" id="KW-1185">Reference proteome</keyword>
<dbReference type="PANTHER" id="PTHR30578">
    <property type="entry name" value="ELECTRON TRANSPORT COMPLEX PROTEIN RNFD"/>
    <property type="match status" value="1"/>
</dbReference>
<feature type="transmembrane region" description="Helical" evidence="10">
    <location>
        <begin position="216"/>
        <end position="234"/>
    </location>
</feature>
<comment type="caution">
    <text evidence="11">The sequence shown here is derived from an EMBL/GenBank/DDBJ whole genome shotgun (WGS) entry which is preliminary data.</text>
</comment>
<feature type="transmembrane region" description="Helical" evidence="10">
    <location>
        <begin position="20"/>
        <end position="41"/>
    </location>
</feature>
<name>A0ABT7SUZ9_9ALTE</name>
<feature type="transmembrane region" description="Helical" evidence="10">
    <location>
        <begin position="267"/>
        <end position="286"/>
    </location>
</feature>
<keyword evidence="8 10" id="KW-1133">Transmembrane helix</keyword>
<gene>
    <name evidence="11" type="primary">rsxD</name>
    <name evidence="10" type="synonym">rnfD</name>
    <name evidence="11" type="ORF">QTP81_05360</name>
</gene>
<dbReference type="NCBIfam" id="TIGR01946">
    <property type="entry name" value="rnfD"/>
    <property type="match status" value="1"/>
</dbReference>
<keyword evidence="1 10" id="KW-0813">Transport</keyword>
<comment type="function">
    <text evidence="10">Part of a membrane-bound complex that couples electron transfer with translocation of ions across the membrane.</text>
</comment>
<accession>A0ABT7SUZ9</accession>
<evidence type="ECO:0000256" key="10">
    <source>
        <dbReference type="HAMAP-Rule" id="MF_00462"/>
    </source>
</evidence>
<dbReference type="EC" id="7.-.-.-" evidence="10"/>
<dbReference type="InterPro" id="IPR011303">
    <property type="entry name" value="RnfD_bac"/>
</dbReference>
<keyword evidence="9 10" id="KW-0472">Membrane</keyword>
<comment type="cofactor">
    <cofactor evidence="10">
        <name>FMN</name>
        <dbReference type="ChEBI" id="CHEBI:58210"/>
    </cofactor>
</comment>
<comment type="similarity">
    <text evidence="10">Belongs to the NqrB/RnfD family.</text>
</comment>
<feature type="modified residue" description="FMN phosphoryl threonine" evidence="10">
    <location>
        <position position="187"/>
    </location>
</feature>
<evidence type="ECO:0000256" key="1">
    <source>
        <dbReference type="ARBA" id="ARBA00022448"/>
    </source>
</evidence>
<dbReference type="Pfam" id="PF03116">
    <property type="entry name" value="NQR2_RnfD_RnfE"/>
    <property type="match status" value="1"/>
</dbReference>
<keyword evidence="4 10" id="KW-0288">FMN</keyword>
<evidence type="ECO:0000256" key="8">
    <source>
        <dbReference type="ARBA" id="ARBA00022989"/>
    </source>
</evidence>
<feature type="transmembrane region" description="Helical" evidence="10">
    <location>
        <begin position="73"/>
        <end position="89"/>
    </location>
</feature>
<keyword evidence="5 10" id="KW-0812">Transmembrane</keyword>
<evidence type="ECO:0000256" key="4">
    <source>
        <dbReference type="ARBA" id="ARBA00022643"/>
    </source>
</evidence>
<feature type="transmembrane region" description="Helical" evidence="10">
    <location>
        <begin position="298"/>
        <end position="316"/>
    </location>
</feature>
<feature type="transmembrane region" description="Helical" evidence="10">
    <location>
        <begin position="322"/>
        <end position="341"/>
    </location>
</feature>
<dbReference type="RefSeq" id="WP_289364233.1">
    <property type="nucleotide sequence ID" value="NZ_JAUCBP010000006.1"/>
</dbReference>
<sequence>MKLSLASSPHQHVRRDTGAVMRLVCYAALPGILAQVVFFGWGVLVQLILAGITAVAAEAVILMLRKKPIKRTLQDYSAVLTGLLLAISIPPLAPWWIIVLGTCFAIIIVKQLYGGLGFNMFNPAMAAYVMLLISFPVQMTNWLPPQSLVENNASLLDAVWVVFTGYTVEGYSVAQLKVDIDGISMATPLDHVKTALMSGQTVAEATNVSFMYGTTGAGWVWVTLAYLFGGLALIQQRVITWHIPGSMIAAVALVSLLFYVVSPDNYASPYFHLINGSVIVGAFFIATDPVSASTTPRGRLVFGALIGFWIVIIRIFGNYPDAVAFAVVIMNMAVPLIDYYTQPRTYGHRA</sequence>
<dbReference type="InterPro" id="IPR004338">
    <property type="entry name" value="NqrB/RnfD"/>
</dbReference>
<keyword evidence="6 10" id="KW-1278">Translocase</keyword>
<keyword evidence="10" id="KW-1003">Cell membrane</keyword>
<evidence type="ECO:0000256" key="2">
    <source>
        <dbReference type="ARBA" id="ARBA00022553"/>
    </source>
</evidence>
<dbReference type="PANTHER" id="PTHR30578:SF0">
    <property type="entry name" value="ION-TRANSLOCATING OXIDOREDUCTASE COMPLEX SUBUNIT D"/>
    <property type="match status" value="1"/>
</dbReference>
<proteinExistence type="inferred from homology"/>
<comment type="subcellular location">
    <subcellularLocation>
        <location evidence="10">Cell inner membrane</location>
        <topology evidence="10">Multi-pass membrane protein</topology>
    </subcellularLocation>
</comment>
<dbReference type="HAMAP" id="MF_00462">
    <property type="entry name" value="RsxD_RnfD"/>
    <property type="match status" value="1"/>
</dbReference>
<protein>
    <recommendedName>
        <fullName evidence="10">Ion-translocating oxidoreductase complex subunit D</fullName>
        <ecNumber evidence="10">7.-.-.-</ecNumber>
    </recommendedName>
    <alternativeName>
        <fullName evidence="10">Rnf electron transport complex subunit D</fullName>
    </alternativeName>
</protein>
<evidence type="ECO:0000313" key="12">
    <source>
        <dbReference type="Proteomes" id="UP001234343"/>
    </source>
</evidence>
<keyword evidence="10" id="KW-0997">Cell inner membrane</keyword>